<dbReference type="SUPFAM" id="SSF51419">
    <property type="entry name" value="PLP-binding barrel"/>
    <property type="match status" value="1"/>
</dbReference>
<comment type="pathway">
    <text evidence="5">Amino-acid biosynthesis; D-alanine biosynthesis; D-alanine from L-alanine: step 1/1.</text>
</comment>
<dbReference type="OrthoDB" id="9801978at2"/>
<comment type="catalytic activity">
    <reaction evidence="1 5">
        <text>L-alanine = D-alanine</text>
        <dbReference type="Rhea" id="RHEA:20249"/>
        <dbReference type="ChEBI" id="CHEBI:57416"/>
        <dbReference type="ChEBI" id="CHEBI:57972"/>
        <dbReference type="EC" id="5.1.1.1"/>
    </reaction>
</comment>
<proteinExistence type="inferred from homology"/>
<dbReference type="GO" id="GO:0030632">
    <property type="term" value="P:D-alanine biosynthetic process"/>
    <property type="evidence" value="ECO:0007669"/>
    <property type="project" value="UniProtKB-UniRule"/>
</dbReference>
<sequence length="810" mass="91131">MLNLKKVAEISQGECLGSCSGQVKYLLTDSRKLTLPEQVLFFAIPGKYHNGHAYIPALIKKGVSQFVVSELPEKQWLEKADFVKVHDVISALQSVAAWWRSYFSLPVIGVTGSNGKTIVKEWIAQSLGDTVRMTRTPGSYNSQIGVPLSVWMLSDGAQFGLFEAGISFPGEMEKLQTIIKPTIGLFTNLGDAHQENFSSFTQKLEEKLKLFKNADVVIYRNEGDWVSEKIEAYCTERKKFTWSFKEEADVEAQLDDGVLKVQYANQKLSLSIPFSDKASVENLMHTITLLCYLGYDSDFIYRAVAKIRAVPMRLEQKSGRAHNTIINDSYNSDLGSLSNALDFLEQQKQHPRKVLVLSDIFQSGYAKENLYKEVSVLVNAHKPDLMLGVGKDLMPYRELFHLESHFFKSTTELIAALGDFDLTDTTILLKGSRAFHFEEVDKILEEKTHRTVLEVNLNALTHNLNYFKSLLKPDADIIVMVKAFSYGSGSHEIANILQYHRVAYLAVAFADEGVDLRARGIDLPIMVMNPHISDFDSLVRYRLEPVVFDYGMLSSLGKYLVQQGERRFSVHLKLNTGMNRSGFNPSDIDNLIDELKKQPAMYVQTAFSHLASSDEPMHDKFTHDQARVYNTMCKKLELAFDRNIKKHLLNSAGIERFREYQFDYVRLGIGLYGISVADADLKQVGRLRTSIAQIRDVMPGETVGYGRSGEVENPKKIATIPIGYADGFRRILSNGRGKVFISGNLYPVIGNVCMDMTMIDITGANVEVGDEVVIFGPELPIEEVAGWLETIPYEVLTSVAARVKRIYVKD</sequence>
<evidence type="ECO:0000313" key="9">
    <source>
        <dbReference type="EMBL" id="ALO16262.1"/>
    </source>
</evidence>
<dbReference type="KEGG" id="blq:L21SP5_02639"/>
<dbReference type="SUPFAM" id="SSF53244">
    <property type="entry name" value="MurD-like peptide ligases, peptide-binding domain"/>
    <property type="match status" value="1"/>
</dbReference>
<dbReference type="SUPFAM" id="SSF50621">
    <property type="entry name" value="Alanine racemase C-terminal domain-like"/>
    <property type="match status" value="1"/>
</dbReference>
<dbReference type="SUPFAM" id="SSF63418">
    <property type="entry name" value="MurE/MurF N-terminal domain"/>
    <property type="match status" value="1"/>
</dbReference>
<feature type="active site" description="Proton acceptor; specific for D-alanine" evidence="5">
    <location>
        <position position="482"/>
    </location>
</feature>
<dbReference type="Gene3D" id="3.40.1190.10">
    <property type="entry name" value="Mur-like, catalytic domain"/>
    <property type="match status" value="1"/>
</dbReference>
<evidence type="ECO:0000256" key="7">
    <source>
        <dbReference type="PIRSR" id="PIRSR600821-52"/>
    </source>
</evidence>
<dbReference type="SMART" id="SM01005">
    <property type="entry name" value="Ala_racemase_C"/>
    <property type="match status" value="1"/>
</dbReference>
<dbReference type="InterPro" id="IPR029066">
    <property type="entry name" value="PLP-binding_barrel"/>
</dbReference>
<comment type="function">
    <text evidence="5">Catalyzes the interconversion of L-alanine and D-alanine. May also act on other amino acids.</text>
</comment>
<keyword evidence="10" id="KW-1185">Reference proteome</keyword>
<dbReference type="Proteomes" id="UP000064893">
    <property type="component" value="Chromosome"/>
</dbReference>
<feature type="binding site" evidence="5 7">
    <location>
        <position position="754"/>
    </location>
    <ligand>
        <name>substrate</name>
    </ligand>
</feature>
<organism evidence="9 10">
    <name type="scientific">Salinivirga cyanobacteriivorans</name>
    <dbReference type="NCBI Taxonomy" id="1307839"/>
    <lineage>
        <taxon>Bacteria</taxon>
        <taxon>Pseudomonadati</taxon>
        <taxon>Bacteroidota</taxon>
        <taxon>Bacteroidia</taxon>
        <taxon>Bacteroidales</taxon>
        <taxon>Salinivirgaceae</taxon>
        <taxon>Salinivirga</taxon>
    </lineage>
</organism>
<dbReference type="InterPro" id="IPR035911">
    <property type="entry name" value="MurE/MurF_N"/>
</dbReference>
<dbReference type="EC" id="5.1.1.1" evidence="5"/>
<dbReference type="InterPro" id="IPR036615">
    <property type="entry name" value="Mur_ligase_C_dom_sf"/>
</dbReference>
<feature type="domain" description="Alanine racemase C-terminal" evidence="8">
    <location>
        <begin position="684"/>
        <end position="808"/>
    </location>
</feature>
<dbReference type="Pfam" id="PF01168">
    <property type="entry name" value="Ala_racemase_N"/>
    <property type="match status" value="1"/>
</dbReference>
<dbReference type="Gene3D" id="2.40.37.10">
    <property type="entry name" value="Lyase, Ornithine Decarboxylase, Chain A, domain 1"/>
    <property type="match status" value="1"/>
</dbReference>
<dbReference type="Gene3D" id="3.90.190.20">
    <property type="entry name" value="Mur ligase, C-terminal domain"/>
    <property type="match status" value="1"/>
</dbReference>
<dbReference type="GO" id="GO:0005829">
    <property type="term" value="C:cytosol"/>
    <property type="evidence" value="ECO:0007669"/>
    <property type="project" value="TreeGrafter"/>
</dbReference>
<dbReference type="SUPFAM" id="SSF53623">
    <property type="entry name" value="MurD-like peptide ligases, catalytic domain"/>
    <property type="match status" value="1"/>
</dbReference>
<name>A0A0S2I1Q1_9BACT</name>
<comment type="similarity">
    <text evidence="5">Belongs to the alanine racemase family.</text>
</comment>
<dbReference type="FunFam" id="3.20.20.10:FF:000002">
    <property type="entry name" value="Alanine racemase"/>
    <property type="match status" value="1"/>
</dbReference>
<dbReference type="RefSeq" id="WP_057953650.1">
    <property type="nucleotide sequence ID" value="NZ_CP013118.1"/>
</dbReference>
<dbReference type="PRINTS" id="PR00992">
    <property type="entry name" value="ALARACEMASE"/>
</dbReference>
<keyword evidence="4 5" id="KW-0413">Isomerase</keyword>
<dbReference type="GO" id="GO:0008784">
    <property type="term" value="F:alanine racemase activity"/>
    <property type="evidence" value="ECO:0007669"/>
    <property type="project" value="UniProtKB-UniRule"/>
</dbReference>
<dbReference type="AlphaFoldDB" id="A0A0S2I1Q1"/>
<evidence type="ECO:0000256" key="6">
    <source>
        <dbReference type="PIRSR" id="PIRSR600821-50"/>
    </source>
</evidence>
<dbReference type="STRING" id="1307839.L21SP5_02639"/>
<gene>
    <name evidence="9" type="primary">alr_3</name>
    <name evidence="9" type="ORF">L21SP5_02639</name>
</gene>
<reference evidence="9 10" key="1">
    <citation type="submission" date="2015-11" db="EMBL/GenBank/DDBJ databases">
        <title>Description and complete genome sequence of a novel strain predominating in hypersaline microbial mats and representing a new family of the Bacteriodetes phylum.</title>
        <authorList>
            <person name="Spring S."/>
            <person name="Bunk B."/>
            <person name="Sproer C."/>
            <person name="Klenk H.-P."/>
        </authorList>
    </citation>
    <scope>NUCLEOTIDE SEQUENCE [LARGE SCALE GENOMIC DNA]</scope>
    <source>
        <strain evidence="9 10">L21-Spi-D4</strain>
    </source>
</reference>
<dbReference type="NCBIfam" id="NF008897">
    <property type="entry name" value="PRK11930.1"/>
    <property type="match status" value="1"/>
</dbReference>
<accession>A0A0S2I1Q1</accession>
<dbReference type="GO" id="GO:0016881">
    <property type="term" value="F:acid-amino acid ligase activity"/>
    <property type="evidence" value="ECO:0007669"/>
    <property type="project" value="InterPro"/>
</dbReference>
<evidence type="ECO:0000256" key="4">
    <source>
        <dbReference type="ARBA" id="ARBA00023235"/>
    </source>
</evidence>
<dbReference type="PANTHER" id="PTHR30511:SF0">
    <property type="entry name" value="ALANINE RACEMASE, CATABOLIC-RELATED"/>
    <property type="match status" value="1"/>
</dbReference>
<feature type="active site" description="Proton acceptor; specific for L-alanine" evidence="5">
    <location>
        <position position="705"/>
    </location>
</feature>
<dbReference type="InterPro" id="IPR011079">
    <property type="entry name" value="Ala_racemase_C"/>
</dbReference>
<dbReference type="GO" id="GO:0005524">
    <property type="term" value="F:ATP binding"/>
    <property type="evidence" value="ECO:0007669"/>
    <property type="project" value="InterPro"/>
</dbReference>
<keyword evidence="3 5" id="KW-0663">Pyridoxal phosphate</keyword>
<dbReference type="InterPro" id="IPR036565">
    <property type="entry name" value="Mur-like_cat_sf"/>
</dbReference>
<evidence type="ECO:0000259" key="8">
    <source>
        <dbReference type="SMART" id="SM01005"/>
    </source>
</evidence>
<feature type="modified residue" description="N6-(pyridoxal phosphate)lysine" evidence="5 6">
    <location>
        <position position="482"/>
    </location>
</feature>
<comment type="cofactor">
    <cofactor evidence="2 5 6">
        <name>pyridoxal 5'-phosphate</name>
        <dbReference type="ChEBI" id="CHEBI:597326"/>
    </cofactor>
</comment>
<dbReference type="GO" id="GO:0030170">
    <property type="term" value="F:pyridoxal phosphate binding"/>
    <property type="evidence" value="ECO:0007669"/>
    <property type="project" value="UniProtKB-UniRule"/>
</dbReference>
<dbReference type="PATRIC" id="fig|1307839.3.peg.2771"/>
<evidence type="ECO:0000256" key="2">
    <source>
        <dbReference type="ARBA" id="ARBA00001933"/>
    </source>
</evidence>
<dbReference type="InterPro" id="IPR013221">
    <property type="entry name" value="Mur_ligase_cen"/>
</dbReference>
<protein>
    <recommendedName>
        <fullName evidence="5">Alanine racemase</fullName>
        <ecNumber evidence="5">5.1.1.1</ecNumber>
    </recommendedName>
</protein>
<dbReference type="NCBIfam" id="TIGR00492">
    <property type="entry name" value="alr"/>
    <property type="match status" value="1"/>
</dbReference>
<dbReference type="Gene3D" id="3.40.1390.10">
    <property type="entry name" value="MurE/MurF, N-terminal domain"/>
    <property type="match status" value="1"/>
</dbReference>
<dbReference type="InterPro" id="IPR009006">
    <property type="entry name" value="Ala_racemase/Decarboxylase_C"/>
</dbReference>
<evidence type="ECO:0000256" key="5">
    <source>
        <dbReference type="HAMAP-Rule" id="MF_01201"/>
    </source>
</evidence>
<dbReference type="PANTHER" id="PTHR30511">
    <property type="entry name" value="ALANINE RACEMASE"/>
    <property type="match status" value="1"/>
</dbReference>
<evidence type="ECO:0000256" key="1">
    <source>
        <dbReference type="ARBA" id="ARBA00000316"/>
    </source>
</evidence>
<dbReference type="InterPro" id="IPR001608">
    <property type="entry name" value="Ala_racemase_N"/>
</dbReference>
<dbReference type="Pfam" id="PF08245">
    <property type="entry name" value="Mur_ligase_M"/>
    <property type="match status" value="1"/>
</dbReference>
<dbReference type="HAMAP" id="MF_01201">
    <property type="entry name" value="Ala_racemase"/>
    <property type="match status" value="1"/>
</dbReference>
<dbReference type="Gene3D" id="3.20.20.10">
    <property type="entry name" value="Alanine racemase"/>
    <property type="match status" value="1"/>
</dbReference>
<evidence type="ECO:0000313" key="10">
    <source>
        <dbReference type="Proteomes" id="UP000064893"/>
    </source>
</evidence>
<dbReference type="EMBL" id="CP013118">
    <property type="protein sequence ID" value="ALO16262.1"/>
    <property type="molecule type" value="Genomic_DNA"/>
</dbReference>
<evidence type="ECO:0000256" key="3">
    <source>
        <dbReference type="ARBA" id="ARBA00022898"/>
    </source>
</evidence>
<dbReference type="UniPathway" id="UPA00042">
    <property type="reaction ID" value="UER00497"/>
</dbReference>
<dbReference type="InterPro" id="IPR000821">
    <property type="entry name" value="Ala_racemase"/>
</dbReference>
<dbReference type="Pfam" id="PF00842">
    <property type="entry name" value="Ala_racemase_C"/>
    <property type="match status" value="1"/>
</dbReference>
<feature type="binding site" evidence="5 7">
    <location>
        <position position="580"/>
    </location>
    <ligand>
        <name>substrate</name>
    </ligand>
</feature>
<dbReference type="CDD" id="cd00430">
    <property type="entry name" value="PLPDE_III_AR"/>
    <property type="match status" value="1"/>
</dbReference>